<organism evidence="3 4">
    <name type="scientific">Sphaeroforma arctica JP610</name>
    <dbReference type="NCBI Taxonomy" id="667725"/>
    <lineage>
        <taxon>Eukaryota</taxon>
        <taxon>Ichthyosporea</taxon>
        <taxon>Ichthyophonida</taxon>
        <taxon>Sphaeroforma</taxon>
    </lineage>
</organism>
<dbReference type="SUPFAM" id="SSF53474">
    <property type="entry name" value="alpha/beta-Hydrolases"/>
    <property type="match status" value="1"/>
</dbReference>
<evidence type="ECO:0000256" key="1">
    <source>
        <dbReference type="ARBA" id="ARBA00009431"/>
    </source>
</evidence>
<keyword evidence="2" id="KW-0121">Carboxypeptidase</keyword>
<feature type="non-terminal residue" evidence="3">
    <location>
        <position position="1"/>
    </location>
</feature>
<dbReference type="STRING" id="667725.A0A0L0FGW2"/>
<dbReference type="InterPro" id="IPR001563">
    <property type="entry name" value="Peptidase_S10"/>
</dbReference>
<keyword evidence="2" id="KW-0378">Hydrolase</keyword>
<dbReference type="Pfam" id="PF00450">
    <property type="entry name" value="Peptidase_S10"/>
    <property type="match status" value="1"/>
</dbReference>
<dbReference type="GO" id="GO:0004185">
    <property type="term" value="F:serine-type carboxypeptidase activity"/>
    <property type="evidence" value="ECO:0007669"/>
    <property type="project" value="UniProtKB-UniRule"/>
</dbReference>
<accession>A0A0L0FGW2</accession>
<sequence length="385" mass="43020">NQTCSNGDTSTAAQNLEALRQVVERFPEYKGRDLIITGESYAGVYIPTFALNIVKDKTLDLNLISLLVGNPCTDDATQNNYFGWNLRYAFENGLLDENLYHTLTVKCGMLPNDSRSKIVSKQPECVSAYRQFLLASSDNTGTEAKLPGTGFVDGYATFGAKNQPYWDEAARWLNRDDVQEALHVKSMAIQWGLFATRLNYTKEYNACNNGPSDSHRYSISMVEVYQQLVGKIRNIVLFNGDSDPSVQMHGTANAVRSFGFPEVKDCGWRPWFYKTTATAESVMKQKSPYWGIDLSRTENGVQMGGYVTNYEKGLSFVTFHGAVGHMVPQYKTVAALHFLHKTMDNAILSPPLPSEDEMAVSDNDFFGDGVMAKWVAKAQTDEFLK</sequence>
<dbReference type="GeneID" id="25912694"/>
<dbReference type="OrthoDB" id="443318at2759"/>
<dbReference type="InterPro" id="IPR029058">
    <property type="entry name" value="AB_hydrolase_fold"/>
</dbReference>
<evidence type="ECO:0000313" key="4">
    <source>
        <dbReference type="Proteomes" id="UP000054560"/>
    </source>
</evidence>
<gene>
    <name evidence="3" type="ORF">SARC_12190</name>
</gene>
<evidence type="ECO:0000256" key="2">
    <source>
        <dbReference type="RuleBase" id="RU361156"/>
    </source>
</evidence>
<dbReference type="AlphaFoldDB" id="A0A0L0FGW2"/>
<keyword evidence="4" id="KW-1185">Reference proteome</keyword>
<evidence type="ECO:0000313" key="3">
    <source>
        <dbReference type="EMBL" id="KNC75283.1"/>
    </source>
</evidence>
<dbReference type="RefSeq" id="XP_014149185.1">
    <property type="nucleotide sequence ID" value="XM_014293710.1"/>
</dbReference>
<reference evidence="3 4" key="1">
    <citation type="submission" date="2011-02" db="EMBL/GenBank/DDBJ databases">
        <title>The Genome Sequence of Sphaeroforma arctica JP610.</title>
        <authorList>
            <consortium name="The Broad Institute Genome Sequencing Platform"/>
            <person name="Russ C."/>
            <person name="Cuomo C."/>
            <person name="Young S.K."/>
            <person name="Zeng Q."/>
            <person name="Gargeya S."/>
            <person name="Alvarado L."/>
            <person name="Berlin A."/>
            <person name="Chapman S.B."/>
            <person name="Chen Z."/>
            <person name="Freedman E."/>
            <person name="Gellesch M."/>
            <person name="Goldberg J."/>
            <person name="Griggs A."/>
            <person name="Gujja S."/>
            <person name="Heilman E."/>
            <person name="Heiman D."/>
            <person name="Howarth C."/>
            <person name="Mehta T."/>
            <person name="Neiman D."/>
            <person name="Pearson M."/>
            <person name="Roberts A."/>
            <person name="Saif S."/>
            <person name="Shea T."/>
            <person name="Shenoy N."/>
            <person name="Sisk P."/>
            <person name="Stolte C."/>
            <person name="Sykes S."/>
            <person name="White J."/>
            <person name="Yandava C."/>
            <person name="Burger G."/>
            <person name="Gray M.W."/>
            <person name="Holland P.W.H."/>
            <person name="King N."/>
            <person name="Lang F.B.F."/>
            <person name="Roger A.J."/>
            <person name="Ruiz-Trillo I."/>
            <person name="Haas B."/>
            <person name="Nusbaum C."/>
            <person name="Birren B."/>
        </authorList>
    </citation>
    <scope>NUCLEOTIDE SEQUENCE [LARGE SCALE GENOMIC DNA]</scope>
    <source>
        <strain evidence="3 4">JP610</strain>
    </source>
</reference>
<dbReference type="Gene3D" id="3.40.50.1820">
    <property type="entry name" value="alpha/beta hydrolase"/>
    <property type="match status" value="1"/>
</dbReference>
<dbReference type="PANTHER" id="PTHR11802:SF201">
    <property type="entry name" value="CARBOXYPEPTIDASE"/>
    <property type="match status" value="1"/>
</dbReference>
<dbReference type="PANTHER" id="PTHR11802">
    <property type="entry name" value="SERINE PROTEASE FAMILY S10 SERINE CARBOXYPEPTIDASE"/>
    <property type="match status" value="1"/>
</dbReference>
<dbReference type="EMBL" id="KQ243724">
    <property type="protein sequence ID" value="KNC75283.1"/>
    <property type="molecule type" value="Genomic_DNA"/>
</dbReference>
<dbReference type="GO" id="GO:0006508">
    <property type="term" value="P:proteolysis"/>
    <property type="evidence" value="ECO:0007669"/>
    <property type="project" value="UniProtKB-KW"/>
</dbReference>
<comment type="similarity">
    <text evidence="1 2">Belongs to the peptidase S10 family.</text>
</comment>
<proteinExistence type="inferred from homology"/>
<protein>
    <recommendedName>
        <fullName evidence="2">Carboxypeptidase</fullName>
        <ecNumber evidence="2">3.4.16.-</ecNumber>
    </recommendedName>
</protein>
<dbReference type="eggNOG" id="KOG1282">
    <property type="taxonomic scope" value="Eukaryota"/>
</dbReference>
<name>A0A0L0FGW2_9EUKA</name>
<dbReference type="EC" id="3.4.16.-" evidence="2"/>
<dbReference type="InterPro" id="IPR018202">
    <property type="entry name" value="Ser_caboxypep_ser_AS"/>
</dbReference>
<dbReference type="Proteomes" id="UP000054560">
    <property type="component" value="Unassembled WGS sequence"/>
</dbReference>
<keyword evidence="2" id="KW-0645">Protease</keyword>
<dbReference type="PROSITE" id="PS00131">
    <property type="entry name" value="CARBOXYPEPT_SER_SER"/>
    <property type="match status" value="1"/>
</dbReference>